<keyword evidence="8" id="KW-1003">Cell membrane</keyword>
<keyword evidence="3 8" id="KW-0479">Metal-binding</keyword>
<comment type="subcellular location">
    <subcellularLocation>
        <location evidence="8">Cell inner membrane</location>
        <topology evidence="8">Peripheral membrane protein</topology>
    </subcellularLocation>
</comment>
<evidence type="ECO:0000256" key="8">
    <source>
        <dbReference type="HAMAP-Rule" id="MF_00461"/>
    </source>
</evidence>
<dbReference type="EC" id="7.-.-.-" evidence="8"/>
<evidence type="ECO:0000256" key="5">
    <source>
        <dbReference type="ARBA" id="ARBA00022982"/>
    </source>
</evidence>
<reference evidence="11 12" key="1">
    <citation type="submission" date="2020-11" db="EMBL/GenBank/DDBJ databases">
        <title>Sulfur oxidizing isolate from Hospital Hole Sinkhole.</title>
        <authorList>
            <person name="Scott K.M."/>
        </authorList>
    </citation>
    <scope>NUCLEOTIDE SEQUENCE [LARGE SCALE GENOMIC DNA]</scope>
    <source>
        <strain evidence="11 12">HH1</strain>
    </source>
</reference>
<keyword evidence="6 8" id="KW-0408">Iron</keyword>
<comment type="cofactor">
    <cofactor evidence="8">
        <name>[4Fe-4S] cluster</name>
        <dbReference type="ChEBI" id="CHEBI:49883"/>
    </cofactor>
    <text evidence="8">Binds 2 [4Fe-4S] clusters per subunit.</text>
</comment>
<feature type="compositionally biased region" description="Low complexity" evidence="9">
    <location>
        <begin position="605"/>
        <end position="624"/>
    </location>
</feature>
<protein>
    <recommendedName>
        <fullName evidence="8">Ion-translocating oxidoreductase complex subunit C</fullName>
        <ecNumber evidence="8">7.-.-.-</ecNumber>
    </recommendedName>
    <alternativeName>
        <fullName evidence="8">Rnf electron transport complex subunit C</fullName>
    </alternativeName>
</protein>
<feature type="domain" description="4Fe-4S ferredoxin-type" evidence="10">
    <location>
        <begin position="375"/>
        <end position="406"/>
    </location>
</feature>
<dbReference type="InterPro" id="IPR017900">
    <property type="entry name" value="4Fe4S_Fe_S_CS"/>
</dbReference>
<keyword evidence="12" id="KW-1185">Reference proteome</keyword>
<dbReference type="Gene3D" id="3.30.70.20">
    <property type="match status" value="1"/>
</dbReference>
<dbReference type="InterPro" id="IPR011538">
    <property type="entry name" value="Nuo51_FMN-bd"/>
</dbReference>
<evidence type="ECO:0000313" key="11">
    <source>
        <dbReference type="EMBL" id="MBF6057001.1"/>
    </source>
</evidence>
<feature type="compositionally biased region" description="Low complexity" evidence="9">
    <location>
        <begin position="505"/>
        <end position="545"/>
    </location>
</feature>
<feature type="binding site" evidence="8">
    <location>
        <position position="435"/>
    </location>
    <ligand>
        <name>[4Fe-4S] cluster</name>
        <dbReference type="ChEBI" id="CHEBI:49883"/>
        <label>1</label>
    </ligand>
</feature>
<keyword evidence="5 8" id="KW-0249">Electron transport</keyword>
<feature type="domain" description="4Fe-4S ferredoxin-type" evidence="10">
    <location>
        <begin position="416"/>
        <end position="445"/>
    </location>
</feature>
<feature type="compositionally biased region" description="Polar residues" evidence="9">
    <location>
        <begin position="780"/>
        <end position="791"/>
    </location>
</feature>
<dbReference type="RefSeq" id="WP_194947354.1">
    <property type="nucleotide sequence ID" value="NZ_JACBGI020000001.1"/>
</dbReference>
<feature type="compositionally biased region" description="Basic and acidic residues" evidence="9">
    <location>
        <begin position="759"/>
        <end position="771"/>
    </location>
</feature>
<feature type="compositionally biased region" description="Low complexity" evidence="9">
    <location>
        <begin position="724"/>
        <end position="745"/>
    </location>
</feature>
<dbReference type="SUPFAM" id="SSF142019">
    <property type="entry name" value="Nqo1 FMN-binding domain-like"/>
    <property type="match status" value="1"/>
</dbReference>
<keyword evidence="1 8" id="KW-0813">Transport</keyword>
<sequence>MSLLHTIQRGIARVYPTAKRWLYRFHGGVFPSYHKSMSERMPIRELALPKKLFLPIEQDGELLETQVQVGDRVLKYQVIATAADAEYVRSRSVPVHAPTSGTVIAIEAHSIAHPSGLKSPCIVIETDGLDQAGESPLNALTMNNPLELKQLLREAGIIGMGGAGFPTYAKLPAESGKIHTLLINGAECEPFITCDDLLMQHYPQRIIQGALITAKALGAKKVICGIETNKPAAIEAMRSAAAGTIVEIKTVETVYPMGGQKQLTYELTGIEMPKGKHAVDLGLLMMNVATYAAIYQAVEEKKPLISRMVTITGFGLKSPFNAEVLIGTPFNELAELAEPNQTIRYPLVMGGPMMGFEVLDNQVGVLKTTNCVLANPPQQQEMQMPCIRCGECMDACPVNLLPQQMYWHAQGHEYEKVEKLNVFDCIECGCCSYVCPSHIPLVQYYRHAKSEIKEIHAEQKAVELAKQRHEFKLARIEREKQEREERLRQKKEAVKKQIASEDSSKPSSENSSDSAKKPNAAQAAAARAAAAKKAAAQKAAQANAPTQTEPTDDDLANLPPARRKAIEAARKAAQGKKTPSTKGASASPENRTKAEAGSTKDPKASAKAAAAKAAAARAAAKKAAQQTDDSEQTKQEVLQSPQKTEEVKKDPRAAAKAAAAKAAARKKAQQQVNEQSETDKNEAVKPATVPTEPQTVDLTETSAHTSPALEKEQQRKLAVEKARQAALARKQAQKQQALEQDAEQQTKQDAAQSVTDQPVVDKRAAAVEAARKRAAARKAQQQSNAEQGGDS</sequence>
<feature type="binding site" evidence="8">
    <location>
        <position position="396"/>
    </location>
    <ligand>
        <name>[4Fe-4S] cluster</name>
        <dbReference type="ChEBI" id="CHEBI:49883"/>
        <label>2</label>
    </ligand>
</feature>
<evidence type="ECO:0000313" key="12">
    <source>
        <dbReference type="Proteomes" id="UP001193680"/>
    </source>
</evidence>
<comment type="caution">
    <text evidence="11">The sequence shown here is derived from an EMBL/GenBank/DDBJ whole genome shotgun (WGS) entry which is preliminary data.</text>
</comment>
<dbReference type="InterPro" id="IPR017896">
    <property type="entry name" value="4Fe4S_Fe-S-bd"/>
</dbReference>
<accession>A0ABS0BYG5</accession>
<dbReference type="Gene3D" id="2.40.50.100">
    <property type="match status" value="1"/>
</dbReference>
<feature type="binding site" evidence="8">
    <location>
        <position position="392"/>
    </location>
    <ligand>
        <name>[4Fe-4S] cluster</name>
        <dbReference type="ChEBI" id="CHEBI:49883"/>
        <label>1</label>
    </ligand>
</feature>
<dbReference type="Gene3D" id="3.40.50.11540">
    <property type="entry name" value="NADH-ubiquinone oxidoreductase 51kDa subunit"/>
    <property type="match status" value="1"/>
</dbReference>
<dbReference type="Pfam" id="PF13375">
    <property type="entry name" value="RnfC_N"/>
    <property type="match status" value="1"/>
</dbReference>
<evidence type="ECO:0000256" key="4">
    <source>
        <dbReference type="ARBA" id="ARBA00022737"/>
    </source>
</evidence>
<keyword evidence="8" id="KW-1278">Translocase</keyword>
<dbReference type="NCBIfam" id="TIGR01945">
    <property type="entry name" value="rnfC"/>
    <property type="match status" value="1"/>
</dbReference>
<evidence type="ECO:0000256" key="9">
    <source>
        <dbReference type="SAM" id="MobiDB-lite"/>
    </source>
</evidence>
<feature type="compositionally biased region" description="Polar residues" evidence="9">
    <location>
        <begin position="747"/>
        <end position="756"/>
    </location>
</feature>
<dbReference type="EMBL" id="JACBGI020000001">
    <property type="protein sequence ID" value="MBF6057001.1"/>
    <property type="molecule type" value="Genomic_DNA"/>
</dbReference>
<evidence type="ECO:0000256" key="6">
    <source>
        <dbReference type="ARBA" id="ARBA00023004"/>
    </source>
</evidence>
<feature type="binding site" evidence="8">
    <location>
        <position position="428"/>
    </location>
    <ligand>
        <name>[4Fe-4S] cluster</name>
        <dbReference type="ChEBI" id="CHEBI:49883"/>
        <label>2</label>
    </ligand>
</feature>
<keyword evidence="8" id="KW-0997">Cell inner membrane</keyword>
<name>A0ABS0BYG5_9GAMM</name>
<dbReference type="SUPFAM" id="SSF46548">
    <property type="entry name" value="alpha-helical ferredoxin"/>
    <property type="match status" value="1"/>
</dbReference>
<evidence type="ECO:0000256" key="1">
    <source>
        <dbReference type="ARBA" id="ARBA00022448"/>
    </source>
</evidence>
<dbReference type="Pfam" id="PF12838">
    <property type="entry name" value="Fer4_7"/>
    <property type="match status" value="1"/>
</dbReference>
<dbReference type="InterPro" id="IPR037225">
    <property type="entry name" value="Nuo51_FMN-bd_sf"/>
</dbReference>
<proteinExistence type="inferred from homology"/>
<dbReference type="PANTHER" id="PTHR43034:SF2">
    <property type="entry name" value="ION-TRANSLOCATING OXIDOREDUCTASE COMPLEX SUBUNIT C"/>
    <property type="match status" value="1"/>
</dbReference>
<dbReference type="InterPro" id="IPR026902">
    <property type="entry name" value="RnfC_N"/>
</dbReference>
<keyword evidence="2 8" id="KW-0004">4Fe-4S</keyword>
<keyword evidence="8" id="KW-0472">Membrane</keyword>
<gene>
    <name evidence="11" type="primary">rsxC</name>
    <name evidence="8" type="synonym">rnfC</name>
    <name evidence="11" type="ORF">H8792_001475</name>
</gene>
<keyword evidence="4 8" id="KW-0677">Repeat</keyword>
<dbReference type="HAMAP" id="MF_00461">
    <property type="entry name" value="RsxC_RnfC"/>
    <property type="match status" value="1"/>
</dbReference>
<comment type="function">
    <text evidence="8">Part of a membrane-bound complex that couples electron transfer with translocation of ions across the membrane.</text>
</comment>
<evidence type="ECO:0000256" key="7">
    <source>
        <dbReference type="ARBA" id="ARBA00023014"/>
    </source>
</evidence>
<dbReference type="NCBIfam" id="NF003454">
    <property type="entry name" value="PRK05035.1"/>
    <property type="match status" value="1"/>
</dbReference>
<feature type="compositionally biased region" description="Basic and acidic residues" evidence="9">
    <location>
        <begin position="709"/>
        <end position="723"/>
    </location>
</feature>
<feature type="compositionally biased region" description="Basic and acidic residues" evidence="9">
    <location>
        <begin position="480"/>
        <end position="504"/>
    </location>
</feature>
<dbReference type="PROSITE" id="PS51379">
    <property type="entry name" value="4FE4S_FER_2"/>
    <property type="match status" value="2"/>
</dbReference>
<comment type="similarity">
    <text evidence="8">Belongs to the 4Fe4S bacterial-type ferredoxin family. RnfC subfamily.</text>
</comment>
<dbReference type="Proteomes" id="UP001193680">
    <property type="component" value="Unassembled WGS sequence"/>
</dbReference>
<organism evidence="11 12">
    <name type="scientific">Thiomicrorhabdus heinhorstiae</name>
    <dbReference type="NCBI Taxonomy" id="2748010"/>
    <lineage>
        <taxon>Bacteria</taxon>
        <taxon>Pseudomonadati</taxon>
        <taxon>Pseudomonadota</taxon>
        <taxon>Gammaproteobacteria</taxon>
        <taxon>Thiotrichales</taxon>
        <taxon>Piscirickettsiaceae</taxon>
        <taxon>Thiomicrorhabdus</taxon>
    </lineage>
</organism>
<feature type="compositionally biased region" description="Polar residues" evidence="9">
    <location>
        <begin position="691"/>
        <end position="705"/>
    </location>
</feature>
<feature type="binding site" evidence="8">
    <location>
        <position position="386"/>
    </location>
    <ligand>
        <name>[4Fe-4S] cluster</name>
        <dbReference type="ChEBI" id="CHEBI:49883"/>
        <label>1</label>
    </ligand>
</feature>
<dbReference type="PROSITE" id="PS00198">
    <property type="entry name" value="4FE4S_FER_1"/>
    <property type="match status" value="1"/>
</dbReference>
<evidence type="ECO:0000256" key="2">
    <source>
        <dbReference type="ARBA" id="ARBA00022485"/>
    </source>
</evidence>
<feature type="compositionally biased region" description="Basic and acidic residues" evidence="9">
    <location>
        <begin position="643"/>
        <end position="653"/>
    </location>
</feature>
<comment type="subunit">
    <text evidence="8">The complex is composed of six subunits: RnfA, RnfB, RnfC, RnfD, RnfE and RnfG.</text>
</comment>
<keyword evidence="7 8" id="KW-0411">Iron-sulfur</keyword>
<evidence type="ECO:0000256" key="3">
    <source>
        <dbReference type="ARBA" id="ARBA00022723"/>
    </source>
</evidence>
<feature type="binding site" evidence="8">
    <location>
        <position position="431"/>
    </location>
    <ligand>
        <name>[4Fe-4S] cluster</name>
        <dbReference type="ChEBI" id="CHEBI:49883"/>
        <label>2</label>
    </ligand>
</feature>
<feature type="compositionally biased region" description="Polar residues" evidence="9">
    <location>
        <begin position="577"/>
        <end position="589"/>
    </location>
</feature>
<dbReference type="PANTHER" id="PTHR43034">
    <property type="entry name" value="ION-TRANSLOCATING OXIDOREDUCTASE COMPLEX SUBUNIT C"/>
    <property type="match status" value="1"/>
</dbReference>
<feature type="region of interest" description="Disordered" evidence="9">
    <location>
        <begin position="480"/>
        <end position="791"/>
    </location>
</feature>
<feature type="binding site" evidence="8">
    <location>
        <position position="389"/>
    </location>
    <ligand>
        <name>[4Fe-4S] cluster</name>
        <dbReference type="ChEBI" id="CHEBI:49883"/>
        <label>1</label>
    </ligand>
</feature>
<evidence type="ECO:0000259" key="10">
    <source>
        <dbReference type="PROSITE" id="PS51379"/>
    </source>
</evidence>
<feature type="compositionally biased region" description="Basic and acidic residues" evidence="9">
    <location>
        <begin position="590"/>
        <end position="604"/>
    </location>
</feature>
<dbReference type="InterPro" id="IPR010208">
    <property type="entry name" value="Ion_transpt_RnfC/RsxC"/>
</dbReference>
<feature type="binding site" evidence="8">
    <location>
        <position position="425"/>
    </location>
    <ligand>
        <name>[4Fe-4S] cluster</name>
        <dbReference type="ChEBI" id="CHEBI:49883"/>
        <label>2</label>
    </ligand>
</feature>
<dbReference type="Pfam" id="PF01512">
    <property type="entry name" value="Complex1_51K"/>
    <property type="match status" value="1"/>
</dbReference>